<dbReference type="PANTHER" id="PTHR33164:SF64">
    <property type="entry name" value="TRANSCRIPTIONAL REGULATOR SLYA"/>
    <property type="match status" value="1"/>
</dbReference>
<dbReference type="Gene3D" id="1.10.10.10">
    <property type="entry name" value="Winged helix-like DNA-binding domain superfamily/Winged helix DNA-binding domain"/>
    <property type="match status" value="1"/>
</dbReference>
<dbReference type="SMART" id="SM00347">
    <property type="entry name" value="HTH_MARR"/>
    <property type="match status" value="1"/>
</dbReference>
<dbReference type="GO" id="GO:0003700">
    <property type="term" value="F:DNA-binding transcription factor activity"/>
    <property type="evidence" value="ECO:0007669"/>
    <property type="project" value="InterPro"/>
</dbReference>
<evidence type="ECO:0000256" key="2">
    <source>
        <dbReference type="ARBA" id="ARBA00023125"/>
    </source>
</evidence>
<dbReference type="SUPFAM" id="SSF46785">
    <property type="entry name" value="Winged helix' DNA-binding domain"/>
    <property type="match status" value="1"/>
</dbReference>
<dbReference type="InterPro" id="IPR036388">
    <property type="entry name" value="WH-like_DNA-bd_sf"/>
</dbReference>
<dbReference type="GO" id="GO:0006950">
    <property type="term" value="P:response to stress"/>
    <property type="evidence" value="ECO:0007669"/>
    <property type="project" value="TreeGrafter"/>
</dbReference>
<feature type="domain" description="HTH marR-type" evidence="4">
    <location>
        <begin position="9"/>
        <end position="141"/>
    </location>
</feature>
<dbReference type="PANTHER" id="PTHR33164">
    <property type="entry name" value="TRANSCRIPTIONAL REGULATOR, MARR FAMILY"/>
    <property type="match status" value="1"/>
</dbReference>
<dbReference type="InterPro" id="IPR023187">
    <property type="entry name" value="Tscrpt_reg_MarR-type_CS"/>
</dbReference>
<dbReference type="AlphaFoldDB" id="A0AB39XSV7"/>
<dbReference type="RefSeq" id="WP_369725645.1">
    <property type="nucleotide sequence ID" value="NZ_CP165734.1"/>
</dbReference>
<dbReference type="EMBL" id="CP165734">
    <property type="protein sequence ID" value="XDV60281.1"/>
    <property type="molecule type" value="Genomic_DNA"/>
</dbReference>
<dbReference type="InterPro" id="IPR000835">
    <property type="entry name" value="HTH_MarR-typ"/>
</dbReference>
<dbReference type="InterPro" id="IPR036390">
    <property type="entry name" value="WH_DNA-bd_sf"/>
</dbReference>
<dbReference type="InterPro" id="IPR039422">
    <property type="entry name" value="MarR/SlyA-like"/>
</dbReference>
<reference evidence="5" key="1">
    <citation type="submission" date="2024-08" db="EMBL/GenBank/DDBJ databases">
        <authorList>
            <person name="Chaddad Z."/>
            <person name="Lamrabet M."/>
            <person name="Bouhnik O."/>
            <person name="Alami S."/>
            <person name="Wipf D."/>
            <person name="Courty P.E."/>
            <person name="Missbah El Idrissi M."/>
        </authorList>
    </citation>
    <scope>NUCLEOTIDE SEQUENCE</scope>
    <source>
        <strain evidence="5">LLZ17</strain>
    </source>
</reference>
<dbReference type="PRINTS" id="PR00598">
    <property type="entry name" value="HTHMARR"/>
</dbReference>
<evidence type="ECO:0000313" key="5">
    <source>
        <dbReference type="EMBL" id="XDV60281.1"/>
    </source>
</evidence>
<dbReference type="GO" id="GO:0003677">
    <property type="term" value="F:DNA binding"/>
    <property type="evidence" value="ECO:0007669"/>
    <property type="project" value="UniProtKB-KW"/>
</dbReference>
<proteinExistence type="predicted"/>
<accession>A0AB39XSV7</accession>
<protein>
    <submittedName>
        <fullName evidence="5">MarR family winged helix-turn-helix transcriptional regulator</fullName>
    </submittedName>
</protein>
<evidence type="ECO:0000256" key="3">
    <source>
        <dbReference type="ARBA" id="ARBA00023163"/>
    </source>
</evidence>
<dbReference type="PROSITE" id="PS01117">
    <property type="entry name" value="HTH_MARR_1"/>
    <property type="match status" value="1"/>
</dbReference>
<organism evidence="5">
    <name type="scientific">Bradyrhizobium sp. LLZ17</name>
    <dbReference type="NCBI Taxonomy" id="3239388"/>
    <lineage>
        <taxon>Bacteria</taxon>
        <taxon>Pseudomonadati</taxon>
        <taxon>Pseudomonadota</taxon>
        <taxon>Alphaproteobacteria</taxon>
        <taxon>Hyphomicrobiales</taxon>
        <taxon>Nitrobacteraceae</taxon>
        <taxon>Bradyrhizobium</taxon>
    </lineage>
</organism>
<keyword evidence="2" id="KW-0238">DNA-binding</keyword>
<evidence type="ECO:0000256" key="1">
    <source>
        <dbReference type="ARBA" id="ARBA00023015"/>
    </source>
</evidence>
<name>A0AB39XSV7_9BRAD</name>
<keyword evidence="3" id="KW-0804">Transcription</keyword>
<gene>
    <name evidence="5" type="ORF">AB8Z38_13540</name>
</gene>
<keyword evidence="1" id="KW-0805">Transcription regulation</keyword>
<dbReference type="Pfam" id="PF12802">
    <property type="entry name" value="MarR_2"/>
    <property type="match status" value="1"/>
</dbReference>
<sequence>MNGSTNTGSAELGFLLHDVARLMRKRFEQHARGFGLTRAQWQALAYLSRNEGISQTGLADLLDVEPITLSRIVDRLVESGFVDRIPHATDRRVWRLSLTDAAKPKLKQVRELGERTRSETLAGLSQSDRECLLKSLSVMRSNLSAACDAPVTNKKKVGDG</sequence>
<dbReference type="PROSITE" id="PS50995">
    <property type="entry name" value="HTH_MARR_2"/>
    <property type="match status" value="1"/>
</dbReference>
<evidence type="ECO:0000259" key="4">
    <source>
        <dbReference type="PROSITE" id="PS50995"/>
    </source>
</evidence>